<dbReference type="Pfam" id="PF13245">
    <property type="entry name" value="AAA_19"/>
    <property type="match status" value="1"/>
</dbReference>
<dbReference type="Gene3D" id="1.10.150.20">
    <property type="entry name" value="5' to 3' exonuclease, C-terminal subdomain"/>
    <property type="match status" value="1"/>
</dbReference>
<gene>
    <name evidence="3 5" type="primary">recD2</name>
    <name evidence="5" type="ORF">AVLFYP127_00126</name>
</gene>
<dbReference type="GO" id="GO:0016787">
    <property type="term" value="F:hydrolase activity"/>
    <property type="evidence" value="ECO:0007669"/>
    <property type="project" value="UniProtKB-KW"/>
</dbReference>
<dbReference type="GO" id="GO:0006310">
    <property type="term" value="P:DNA recombination"/>
    <property type="evidence" value="ECO:0007669"/>
    <property type="project" value="InterPro"/>
</dbReference>
<dbReference type="NCBIfam" id="TIGR01448">
    <property type="entry name" value="recD_rel"/>
    <property type="match status" value="1"/>
</dbReference>
<keyword evidence="3 5" id="KW-0347">Helicase</keyword>
<keyword evidence="3" id="KW-0238">DNA-binding</keyword>
<dbReference type="InterPro" id="IPR003593">
    <property type="entry name" value="AAA+_ATPase"/>
</dbReference>
<dbReference type="Gene3D" id="3.40.50.300">
    <property type="entry name" value="P-loop containing nucleotide triphosphate hydrolases"/>
    <property type="match status" value="2"/>
</dbReference>
<keyword evidence="1 3" id="KW-0547">Nucleotide-binding</keyword>
<dbReference type="Pfam" id="PF14490">
    <property type="entry name" value="HHH_RecD2"/>
    <property type="match status" value="1"/>
</dbReference>
<dbReference type="GO" id="GO:0017116">
    <property type="term" value="F:single-stranded DNA helicase activity"/>
    <property type="evidence" value="ECO:0007669"/>
    <property type="project" value="TreeGrafter"/>
</dbReference>
<keyword evidence="3 5" id="KW-0378">Hydrolase</keyword>
<comment type="similarity">
    <text evidence="3">Belongs to the RecD family. RecD2 subfamily.</text>
</comment>
<comment type="function">
    <text evidence="3">DNA-dependent ATPase and ATP-dependent 5'-3' DNA helicase. Has no activity on blunt DNA or DNA with 3'-overhangs, requires at least 10 bases of 5'-ssDNA for helicase activity.</text>
</comment>
<feature type="domain" description="AAA+ ATPase" evidence="4">
    <location>
        <begin position="323"/>
        <end position="463"/>
    </location>
</feature>
<dbReference type="Pfam" id="PF14520">
    <property type="entry name" value="HHH_5"/>
    <property type="match status" value="1"/>
</dbReference>
<dbReference type="SUPFAM" id="SSF47781">
    <property type="entry name" value="RuvA domain 2-like"/>
    <property type="match status" value="1"/>
</dbReference>
<dbReference type="EMBL" id="CACRSW010000001">
    <property type="protein sequence ID" value="VYS74164.1"/>
    <property type="molecule type" value="Genomic_DNA"/>
</dbReference>
<dbReference type="GO" id="GO:0043139">
    <property type="term" value="F:5'-3' DNA helicase activity"/>
    <property type="evidence" value="ECO:0007669"/>
    <property type="project" value="UniProtKB-UniRule"/>
</dbReference>
<comment type="catalytic activity">
    <reaction evidence="3">
        <text>ATP + H2O = ADP + phosphate + H(+)</text>
        <dbReference type="Rhea" id="RHEA:13065"/>
        <dbReference type="ChEBI" id="CHEBI:15377"/>
        <dbReference type="ChEBI" id="CHEBI:15378"/>
        <dbReference type="ChEBI" id="CHEBI:30616"/>
        <dbReference type="ChEBI" id="CHEBI:43474"/>
        <dbReference type="ChEBI" id="CHEBI:456216"/>
        <dbReference type="EC" id="5.6.2.3"/>
    </reaction>
</comment>
<dbReference type="AlphaFoldDB" id="A0A6N2R042"/>
<proteinExistence type="inferred from homology"/>
<dbReference type="Gene3D" id="2.30.30.940">
    <property type="match status" value="1"/>
</dbReference>
<dbReference type="Pfam" id="PF13538">
    <property type="entry name" value="UvrD_C_2"/>
    <property type="match status" value="1"/>
</dbReference>
<dbReference type="PANTHER" id="PTHR43788:SF6">
    <property type="entry name" value="DNA HELICASE B"/>
    <property type="match status" value="1"/>
</dbReference>
<dbReference type="SMART" id="SM00382">
    <property type="entry name" value="AAA"/>
    <property type="match status" value="1"/>
</dbReference>
<dbReference type="PANTHER" id="PTHR43788">
    <property type="entry name" value="DNA2/NAM7 HELICASE FAMILY MEMBER"/>
    <property type="match status" value="1"/>
</dbReference>
<name>A0A6N2R042_9FIRM</name>
<dbReference type="Pfam" id="PF23139">
    <property type="entry name" value="OB_YrrC"/>
    <property type="match status" value="1"/>
</dbReference>
<evidence type="ECO:0000256" key="3">
    <source>
        <dbReference type="HAMAP-Rule" id="MF_01488"/>
    </source>
</evidence>
<evidence type="ECO:0000256" key="2">
    <source>
        <dbReference type="ARBA" id="ARBA00022840"/>
    </source>
</evidence>
<evidence type="ECO:0000259" key="4">
    <source>
        <dbReference type="SMART" id="SM00382"/>
    </source>
</evidence>
<dbReference type="CDD" id="cd17933">
    <property type="entry name" value="DEXSc_RecD-like"/>
    <property type="match status" value="1"/>
</dbReference>
<sequence>MKFEGIIKSIIYRNEENGYTVLSLQTSDSPITCTGIMPFFNENDQVVVEGELIYHDKYGEQINVESAMIKKPSGKKAIISYLSSGNIESIGKKTAELIYEKFGDKSIDVVFNEAEKLLSIQGIGKKKLEKIKESTIEARDSREALLYLQGLNISFNLANKIYKAYTDNTISIVKTNPYKLSEDISGIGFVMADNIAMNMQMKNDSKFRISAAISYILKNDAEMSGSCALKKEDLLNRTFDLIKVDKNKINDQINEDLLKSKIQIIKIGEDQFVYDKDIYKAEKSCAINLSRLQNEKYIFDVKINEDFDAFSKEQEIAIKEAFNNMLLVITGGPGTGKTTIIKAICNILNENNLKFNLAAPTGRAAKRMQESTENVAFTIHRLIGIKPESPTPEFNEENTLDCDYVILDEASMIDIKLMDKLLKALSSKTALILVGDHNQLPSVGAGNVLKDILDTDIKSVRLKKIFRQAKESNIVVNAHKINDGLYPILNQKNKDFFFINSNSKNFQNDLLDLVKNRLPNYYKLDPINDIQILAPSKKSLWGIVNINDLCQKELNKNPNSIKINNRIFKLGDKVMQVRNNYELESLNPDDFDDGVYNGDIGRIIDIDKNMESLKVEFYDGNIVSYKKEDVKDLDLSYAITIHKSQGSEFDCVLIPMMPASFMLLNRNLLYTAITRAKKLVILLGEKKILKQMVRNNNESKRLTNLSFWIKELSEALK</sequence>
<dbReference type="GO" id="GO:0005524">
    <property type="term" value="F:ATP binding"/>
    <property type="evidence" value="ECO:0007669"/>
    <property type="project" value="UniProtKB-UniRule"/>
</dbReference>
<reference evidence="5" key="1">
    <citation type="submission" date="2019-11" db="EMBL/GenBank/DDBJ databases">
        <authorList>
            <person name="Feng L."/>
        </authorList>
    </citation>
    <scope>NUCLEOTIDE SEQUENCE</scope>
    <source>
        <strain evidence="5">AvaginalisLFYP127</strain>
    </source>
</reference>
<organism evidence="5">
    <name type="scientific">Anaerococcus vaginalis</name>
    <dbReference type="NCBI Taxonomy" id="33037"/>
    <lineage>
        <taxon>Bacteria</taxon>
        <taxon>Bacillati</taxon>
        <taxon>Bacillota</taxon>
        <taxon>Tissierellia</taxon>
        <taxon>Tissierellales</taxon>
        <taxon>Peptoniphilaceae</taxon>
        <taxon>Anaerococcus</taxon>
    </lineage>
</organism>
<dbReference type="HAMAP" id="MF_01488">
    <property type="entry name" value="RecD2"/>
    <property type="match status" value="1"/>
</dbReference>
<dbReference type="GO" id="GO:0009338">
    <property type="term" value="C:exodeoxyribonuclease V complex"/>
    <property type="evidence" value="ECO:0007669"/>
    <property type="project" value="TreeGrafter"/>
</dbReference>
<dbReference type="InterPro" id="IPR006345">
    <property type="entry name" value="RecD2"/>
</dbReference>
<evidence type="ECO:0000313" key="5">
    <source>
        <dbReference type="EMBL" id="VYS74164.1"/>
    </source>
</evidence>
<accession>A0A6N2R042</accession>
<dbReference type="CDD" id="cd18809">
    <property type="entry name" value="SF1_C_RecD"/>
    <property type="match status" value="1"/>
</dbReference>
<keyword evidence="2 3" id="KW-0067">ATP-binding</keyword>
<dbReference type="GO" id="GO:0003677">
    <property type="term" value="F:DNA binding"/>
    <property type="evidence" value="ECO:0007669"/>
    <property type="project" value="UniProtKB-UniRule"/>
</dbReference>
<dbReference type="InterPro" id="IPR027785">
    <property type="entry name" value="UvrD-like_helicase_C"/>
</dbReference>
<dbReference type="InterPro" id="IPR050534">
    <property type="entry name" value="Coronavir_polyprotein_1ab"/>
</dbReference>
<dbReference type="EC" id="5.6.2.3" evidence="3"/>
<feature type="binding site" evidence="3">
    <location>
        <begin position="334"/>
        <end position="338"/>
    </location>
    <ligand>
        <name>ATP</name>
        <dbReference type="ChEBI" id="CHEBI:30616"/>
    </ligand>
</feature>
<protein>
    <recommendedName>
        <fullName evidence="3">ATP-dependent RecD2 DNA helicase</fullName>
        <ecNumber evidence="3">5.6.2.3</ecNumber>
    </recommendedName>
    <alternativeName>
        <fullName evidence="3">DNA 5'-3' helicase subunit RecD2</fullName>
    </alternativeName>
</protein>
<dbReference type="RefSeq" id="WP_156328371.1">
    <property type="nucleotide sequence ID" value="NZ_CACRSW010000001.1"/>
</dbReference>
<dbReference type="Gene3D" id="1.10.10.2220">
    <property type="match status" value="1"/>
</dbReference>
<dbReference type="InterPro" id="IPR029493">
    <property type="entry name" value="RecD2-like_HHH"/>
</dbReference>
<evidence type="ECO:0000256" key="1">
    <source>
        <dbReference type="ARBA" id="ARBA00022741"/>
    </source>
</evidence>
<dbReference type="InterPro" id="IPR055446">
    <property type="entry name" value="RecD2_N_OB"/>
</dbReference>
<dbReference type="InterPro" id="IPR041451">
    <property type="entry name" value="RecD2_SH13"/>
</dbReference>
<dbReference type="InterPro" id="IPR010994">
    <property type="entry name" value="RuvA_2-like"/>
</dbReference>
<dbReference type="Pfam" id="PF18335">
    <property type="entry name" value="SH3_13"/>
    <property type="match status" value="1"/>
</dbReference>
<dbReference type="SUPFAM" id="SSF52540">
    <property type="entry name" value="P-loop containing nucleoside triphosphate hydrolases"/>
    <property type="match status" value="2"/>
</dbReference>
<dbReference type="InterPro" id="IPR027417">
    <property type="entry name" value="P-loop_NTPase"/>
</dbReference>
<keyword evidence="3" id="KW-0413">Isomerase</keyword>